<accession>A0A078BA24</accession>
<evidence type="ECO:0000313" key="4">
    <source>
        <dbReference type="Proteomes" id="UP000039865"/>
    </source>
</evidence>
<reference evidence="3 4" key="1">
    <citation type="submission" date="2014-06" db="EMBL/GenBank/DDBJ databases">
        <authorList>
            <person name="Swart Estienne"/>
        </authorList>
    </citation>
    <scope>NUCLEOTIDE SEQUENCE [LARGE SCALE GENOMIC DNA]</scope>
    <source>
        <strain evidence="3 4">130c</strain>
    </source>
</reference>
<dbReference type="AlphaFoldDB" id="A0A078BA24"/>
<feature type="signal peptide" evidence="2">
    <location>
        <begin position="1"/>
        <end position="22"/>
    </location>
</feature>
<evidence type="ECO:0000313" key="3">
    <source>
        <dbReference type="EMBL" id="CDW91091.1"/>
    </source>
</evidence>
<feature type="chain" id="PRO_5001729907" evidence="2">
    <location>
        <begin position="23"/>
        <end position="552"/>
    </location>
</feature>
<dbReference type="EMBL" id="CCKQ01019081">
    <property type="protein sequence ID" value="CDW91091.1"/>
    <property type="molecule type" value="Genomic_DNA"/>
</dbReference>
<protein>
    <submittedName>
        <fullName evidence="3">Uncharacterized protein</fullName>
    </submittedName>
</protein>
<dbReference type="InParanoid" id="A0A078BA24"/>
<keyword evidence="4" id="KW-1185">Reference proteome</keyword>
<proteinExistence type="predicted"/>
<dbReference type="Proteomes" id="UP000039865">
    <property type="component" value="Unassembled WGS sequence"/>
</dbReference>
<evidence type="ECO:0000256" key="1">
    <source>
        <dbReference type="SAM" id="MobiDB-lite"/>
    </source>
</evidence>
<evidence type="ECO:0000256" key="2">
    <source>
        <dbReference type="SAM" id="SignalP"/>
    </source>
</evidence>
<organism evidence="3 4">
    <name type="scientific">Stylonychia lemnae</name>
    <name type="common">Ciliate</name>
    <dbReference type="NCBI Taxonomy" id="5949"/>
    <lineage>
        <taxon>Eukaryota</taxon>
        <taxon>Sar</taxon>
        <taxon>Alveolata</taxon>
        <taxon>Ciliophora</taxon>
        <taxon>Intramacronucleata</taxon>
        <taxon>Spirotrichea</taxon>
        <taxon>Stichotrichia</taxon>
        <taxon>Sporadotrichida</taxon>
        <taxon>Oxytrichidae</taxon>
        <taxon>Stylonychinae</taxon>
        <taxon>Stylonychia</taxon>
    </lineage>
</organism>
<feature type="compositionally biased region" description="Low complexity" evidence="1">
    <location>
        <begin position="141"/>
        <end position="152"/>
    </location>
</feature>
<sequence length="552" mass="62534">MQFRSVSIVLLQILLSLEYLYGQQLGLLGFSLREQVLLDFLNEAKQIGDQVFANKTVNDIDISPEFKLYNITCSIVNSNYTEFLLVLYNMTNDATLIAYNSSLECIGLYSIAAGIIPAVIQNQTNDTNQNKTEANNSTEGASSTNTTNNQTNQAQTDSKWLLNIQNFTVTINISVGANETEYQTWLPIFVLQNTSTLIINQTLFIQGLSGNQTQTVELPVSNDTKALIENAVNTYLNESLGNLSQRANNEIMANLSKLSLSNDISYLPSFNNTNPLILDPFINLFLLGKIYLAQLGINETYNYDLMTMTFDDFQSVADQDLQILISPQFVQDFLLSYILSVNYLTTVDLNNLIQSDQLNAEKLTIQINDYQQLKVTQESNDTMKISINDYNLNLSGTIKTSSDDDSKPFSLECNVRRDPSEIRIQFYNITNNYSMQMPQVTVLNISPNINDDRCDLHLEGGLFTEIEEAYIENFRLDNYIEQIENRLNSQFSPELSQKINNYIREQWVPIEVLNDTLILNYTLIKPVNVRSDAFSELNIDIIPEVIQGITNP</sequence>
<name>A0A078BA24_STYLE</name>
<feature type="region of interest" description="Disordered" evidence="1">
    <location>
        <begin position="127"/>
        <end position="152"/>
    </location>
</feature>
<keyword evidence="2" id="KW-0732">Signal</keyword>
<gene>
    <name evidence="3" type="primary">Contig10643.g11362</name>
    <name evidence="3" type="ORF">STYLEM_20241</name>
</gene>